<evidence type="ECO:0000256" key="2">
    <source>
        <dbReference type="ARBA" id="ARBA00022737"/>
    </source>
</evidence>
<dbReference type="PANTHER" id="PTHR48051:SF53">
    <property type="entry name" value="LEUCINE RICH REPEAT CONTAINING 58"/>
    <property type="match status" value="1"/>
</dbReference>
<evidence type="ECO:0000313" key="6">
    <source>
        <dbReference type="Proteomes" id="UP001292094"/>
    </source>
</evidence>
<evidence type="ECO:0000313" key="5">
    <source>
        <dbReference type="EMBL" id="KAK4301948.1"/>
    </source>
</evidence>
<organism evidence="5 6">
    <name type="scientific">Petrolisthes manimaculis</name>
    <dbReference type="NCBI Taxonomy" id="1843537"/>
    <lineage>
        <taxon>Eukaryota</taxon>
        <taxon>Metazoa</taxon>
        <taxon>Ecdysozoa</taxon>
        <taxon>Arthropoda</taxon>
        <taxon>Crustacea</taxon>
        <taxon>Multicrustacea</taxon>
        <taxon>Malacostraca</taxon>
        <taxon>Eumalacostraca</taxon>
        <taxon>Eucarida</taxon>
        <taxon>Decapoda</taxon>
        <taxon>Pleocyemata</taxon>
        <taxon>Anomura</taxon>
        <taxon>Galatheoidea</taxon>
        <taxon>Porcellanidae</taxon>
        <taxon>Petrolisthes</taxon>
    </lineage>
</organism>
<dbReference type="InterPro" id="IPR032675">
    <property type="entry name" value="LRR_dom_sf"/>
</dbReference>
<feature type="compositionally biased region" description="Polar residues" evidence="3">
    <location>
        <begin position="7"/>
        <end position="21"/>
    </location>
</feature>
<protein>
    <recommendedName>
        <fullName evidence="4">Disease resistance R13L4/SHOC-2-like LRR domain-containing protein</fullName>
    </recommendedName>
</protein>
<dbReference type="Pfam" id="PF13855">
    <property type="entry name" value="LRR_8"/>
    <property type="match status" value="1"/>
</dbReference>
<dbReference type="Gene3D" id="3.80.10.10">
    <property type="entry name" value="Ribonuclease Inhibitor"/>
    <property type="match status" value="2"/>
</dbReference>
<dbReference type="Proteomes" id="UP001292094">
    <property type="component" value="Unassembled WGS sequence"/>
</dbReference>
<dbReference type="InterPro" id="IPR001611">
    <property type="entry name" value="Leu-rich_rpt"/>
</dbReference>
<dbReference type="Pfam" id="PF23598">
    <property type="entry name" value="LRR_14"/>
    <property type="match status" value="1"/>
</dbReference>
<evidence type="ECO:0000256" key="1">
    <source>
        <dbReference type="ARBA" id="ARBA00022614"/>
    </source>
</evidence>
<name>A0AAE1P544_9EUCA</name>
<feature type="domain" description="Disease resistance R13L4/SHOC-2-like LRR" evidence="4">
    <location>
        <begin position="234"/>
        <end position="335"/>
    </location>
</feature>
<accession>A0AAE1P544</accession>
<gene>
    <name evidence="5" type="ORF">Pmani_025938</name>
</gene>
<dbReference type="InterPro" id="IPR050216">
    <property type="entry name" value="LRR_domain-containing"/>
</dbReference>
<keyword evidence="6" id="KW-1185">Reference proteome</keyword>
<comment type="caution">
    <text evidence="5">The sequence shown here is derived from an EMBL/GenBank/DDBJ whole genome shotgun (WGS) entry which is preliminary data.</text>
</comment>
<keyword evidence="1" id="KW-0433">Leucine-rich repeat</keyword>
<evidence type="ECO:0000259" key="4">
    <source>
        <dbReference type="Pfam" id="PF23598"/>
    </source>
</evidence>
<dbReference type="SMART" id="SM00369">
    <property type="entry name" value="LRR_TYP"/>
    <property type="match status" value="6"/>
</dbReference>
<dbReference type="Pfam" id="PF00560">
    <property type="entry name" value="LRR_1"/>
    <property type="match status" value="1"/>
</dbReference>
<feature type="region of interest" description="Disordered" evidence="3">
    <location>
        <begin position="1"/>
        <end position="21"/>
    </location>
</feature>
<feature type="compositionally biased region" description="Basic and acidic residues" evidence="3">
    <location>
        <begin position="45"/>
        <end position="90"/>
    </location>
</feature>
<feature type="region of interest" description="Disordered" evidence="3">
    <location>
        <begin position="45"/>
        <end position="140"/>
    </location>
</feature>
<dbReference type="PANTHER" id="PTHR48051">
    <property type="match status" value="1"/>
</dbReference>
<dbReference type="AlphaFoldDB" id="A0AAE1P544"/>
<dbReference type="InterPro" id="IPR055414">
    <property type="entry name" value="LRR_R13L4/SHOC2-like"/>
</dbReference>
<dbReference type="SUPFAM" id="SSF52058">
    <property type="entry name" value="L domain-like"/>
    <property type="match status" value="1"/>
</dbReference>
<reference evidence="5" key="1">
    <citation type="submission" date="2023-11" db="EMBL/GenBank/DDBJ databases">
        <title>Genome assemblies of two species of porcelain crab, Petrolisthes cinctipes and Petrolisthes manimaculis (Anomura: Porcellanidae).</title>
        <authorList>
            <person name="Angst P."/>
        </authorList>
    </citation>
    <scope>NUCLEOTIDE SEQUENCE</scope>
    <source>
        <strain evidence="5">PB745_02</strain>
        <tissue evidence="5">Gill</tissue>
    </source>
</reference>
<keyword evidence="2" id="KW-0677">Repeat</keyword>
<dbReference type="InterPro" id="IPR003591">
    <property type="entry name" value="Leu-rich_rpt_typical-subtyp"/>
</dbReference>
<dbReference type="PROSITE" id="PS51450">
    <property type="entry name" value="LRR"/>
    <property type="match status" value="4"/>
</dbReference>
<feature type="compositionally biased region" description="Basic and acidic residues" evidence="3">
    <location>
        <begin position="113"/>
        <end position="123"/>
    </location>
</feature>
<sequence>MSAMNMYYSSESSDSENATDTSSLDYSYLMLDAYSLGVHLRNSVREQHIQRRKSNAGEKKDKKRASEKNENKRSSCAQRDEGHGGVKNEDLGVNVEPGVVGSTAGDNDGSSYARRDEGVKNEDLGVSLGSTAGDNDDRDGGHDTITKRLLLQHNMLLTLPFEIVKFSHLRSLDLSNNNLTHINDFLLHLPMLQTLYLQSNNLADDGLPKDLSVLSSLRELNLSGNKFSRVPPQLYEMVSLRYLYLGSNEITEVLPDIKALQNLQVLHLGGNRLETVPDELGELHQLGALILCDNQLRRLPRVISNLTRLRSLLLHKNNLCCLPVGIVKLRGLMELSLRDNPLVTRFVNSCAREIMYNPPSLLELAARVIKLKKVPYTTLDLPQTLNTYLRNGQRCVNARCKGLYFTSCVEHIKFVDFCGMYRVPLMHYLCSSRCSSKTPDYYRAQSSESESEEDEPLARMKRVLLG</sequence>
<evidence type="ECO:0000256" key="3">
    <source>
        <dbReference type="SAM" id="MobiDB-lite"/>
    </source>
</evidence>
<dbReference type="PRINTS" id="PR00019">
    <property type="entry name" value="LEURICHRPT"/>
</dbReference>
<dbReference type="GO" id="GO:0005737">
    <property type="term" value="C:cytoplasm"/>
    <property type="evidence" value="ECO:0007669"/>
    <property type="project" value="TreeGrafter"/>
</dbReference>
<proteinExistence type="predicted"/>
<dbReference type="EMBL" id="JAWZYT010002806">
    <property type="protein sequence ID" value="KAK4301948.1"/>
    <property type="molecule type" value="Genomic_DNA"/>
</dbReference>